<organism evidence="3 4">
    <name type="scientific">Purpureocillium lilacinum</name>
    <name type="common">Paecilomyces lilacinus</name>
    <dbReference type="NCBI Taxonomy" id="33203"/>
    <lineage>
        <taxon>Eukaryota</taxon>
        <taxon>Fungi</taxon>
        <taxon>Dikarya</taxon>
        <taxon>Ascomycota</taxon>
        <taxon>Pezizomycotina</taxon>
        <taxon>Sordariomycetes</taxon>
        <taxon>Hypocreomycetidae</taxon>
        <taxon>Hypocreales</taxon>
        <taxon>Ophiocordycipitaceae</taxon>
        <taxon>Purpureocillium</taxon>
    </lineage>
</organism>
<reference evidence="3 4" key="2">
    <citation type="journal article" date="2016" name="Front. Microbiol.">
        <title>Genome and transcriptome sequences reveal the specific parasitism of the nematophagous Purpureocillium lilacinum 36-1.</title>
        <authorList>
            <person name="Xie J."/>
            <person name="Li S."/>
            <person name="Mo C."/>
            <person name="Xiao X."/>
            <person name="Peng D."/>
            <person name="Wang G."/>
            <person name="Xiao Y."/>
        </authorList>
    </citation>
    <scope>NUCLEOTIDE SEQUENCE [LARGE SCALE GENOMIC DNA]</scope>
    <source>
        <strain evidence="3 4">36-1</strain>
    </source>
</reference>
<feature type="region of interest" description="Disordered" evidence="1">
    <location>
        <begin position="194"/>
        <end position="223"/>
    </location>
</feature>
<dbReference type="EMBL" id="JAWRVI010000068">
    <property type="protein sequence ID" value="KAK4081974.1"/>
    <property type="molecule type" value="Genomic_DNA"/>
</dbReference>
<gene>
    <name evidence="3" type="ORF">PCL_00189</name>
    <name evidence="2" type="ORF">Purlil1_11383</name>
</gene>
<evidence type="ECO:0000313" key="5">
    <source>
        <dbReference type="Proteomes" id="UP001287286"/>
    </source>
</evidence>
<evidence type="ECO:0000313" key="3">
    <source>
        <dbReference type="EMBL" id="PWI70045.1"/>
    </source>
</evidence>
<sequence>MVPAIVHNVSEELPVPPQPRPWLLMAACWRLLLVAPSGATAYMDFSRPEIEFMCNMPFRWFLWNKAPRGSSIATVYRAQPYGAEPFFAWAGEPTVPGSTWAWPRFGASAATAATEHGGNRSGTDKKAAVPLNVASASSDNLTAGNAELPGQLLLPWTPSTLKPKPVAASRPLGWVAAGCRFVAGIAGDSHKCSTQQQCDCSDSEPKADASPASRNGGDKLVKS</sequence>
<name>A0A2U3E696_PURLI</name>
<dbReference type="Proteomes" id="UP000245956">
    <property type="component" value="Unassembled WGS sequence"/>
</dbReference>
<evidence type="ECO:0000313" key="4">
    <source>
        <dbReference type="Proteomes" id="UP000245956"/>
    </source>
</evidence>
<reference evidence="2" key="3">
    <citation type="submission" date="2023-11" db="EMBL/GenBank/DDBJ databases">
        <authorList>
            <person name="Beijen E."/>
            <person name="Ohm R.A."/>
        </authorList>
    </citation>
    <scope>NUCLEOTIDE SEQUENCE</scope>
    <source>
        <strain evidence="2">CBS 150709</strain>
    </source>
</reference>
<reference evidence="3" key="1">
    <citation type="submission" date="2015-05" db="EMBL/GenBank/DDBJ databases">
        <authorList>
            <person name="Wang D.B."/>
            <person name="Wang M."/>
        </authorList>
    </citation>
    <scope>NUCLEOTIDE SEQUENCE</scope>
    <source>
        <strain evidence="3">36-1</strain>
    </source>
</reference>
<evidence type="ECO:0000256" key="1">
    <source>
        <dbReference type="SAM" id="MobiDB-lite"/>
    </source>
</evidence>
<comment type="caution">
    <text evidence="3">The sequence shown here is derived from an EMBL/GenBank/DDBJ whole genome shotgun (WGS) entry which is preliminary data.</text>
</comment>
<evidence type="ECO:0000313" key="2">
    <source>
        <dbReference type="EMBL" id="KAK4081974.1"/>
    </source>
</evidence>
<accession>A0A2U3E696</accession>
<proteinExistence type="predicted"/>
<dbReference type="AlphaFoldDB" id="A0A2U3E696"/>
<protein>
    <submittedName>
        <fullName evidence="3">Uncharacterized protein</fullName>
    </submittedName>
</protein>
<reference evidence="2 5" key="4">
    <citation type="journal article" date="2024" name="Microbiol. Resour. Announc.">
        <title>Genome annotations for the ascomycete fungi Trichoderma harzianum, Trichoderma aggressivum, and Purpureocillium lilacinum.</title>
        <authorList>
            <person name="Beijen E.P.W."/>
            <person name="Ohm R.A."/>
        </authorList>
    </citation>
    <scope>NUCLEOTIDE SEQUENCE [LARGE SCALE GENOMIC DNA]</scope>
    <source>
        <strain evidence="2 5">CBS 150709</strain>
    </source>
</reference>
<keyword evidence="5" id="KW-1185">Reference proteome</keyword>
<dbReference type="EMBL" id="LCWV01000010">
    <property type="protein sequence ID" value="PWI70045.1"/>
    <property type="molecule type" value="Genomic_DNA"/>
</dbReference>
<dbReference type="Proteomes" id="UP001287286">
    <property type="component" value="Unassembled WGS sequence"/>
</dbReference>